<dbReference type="InterPro" id="IPR038706">
    <property type="entry name" value="Type_VI_SciN-like_sf"/>
</dbReference>
<dbReference type="PANTHER" id="PTHR37625:SF4">
    <property type="entry name" value="OUTER MEMBRANE LIPOPROTEIN"/>
    <property type="match status" value="1"/>
</dbReference>
<comment type="caution">
    <text evidence="1">The sequence shown here is derived from an EMBL/GenBank/DDBJ whole genome shotgun (WGS) entry which is preliminary data.</text>
</comment>
<keyword evidence="2" id="KW-1185">Reference proteome</keyword>
<evidence type="ECO:0000313" key="1">
    <source>
        <dbReference type="EMBL" id="MCD1126593.1"/>
    </source>
</evidence>
<dbReference type="EMBL" id="JAJNAG010000025">
    <property type="protein sequence ID" value="MCD1126593.1"/>
    <property type="molecule type" value="Genomic_DNA"/>
</dbReference>
<sequence length="181" mass="19648">MTMKQQKKNKSVAVLAVGMMLLGGLLTGCGLMQTATDGTVSVAKAIFIKDIKVLHLDFAARAELNPGDGGVPASLVIRTYQLGKKENFEKATYQDLLENDEKVLGADFISRDDVVLNPSSAMALDSSMHKEAAFVGVVALFRTPNLDDNSWRVLIERNDLEADKPRLLVANYAEIGLVPVK</sequence>
<dbReference type="InterPro" id="IPR017734">
    <property type="entry name" value="T6SS_SciN"/>
</dbReference>
<keyword evidence="1" id="KW-0449">Lipoprotein</keyword>
<evidence type="ECO:0000313" key="2">
    <source>
        <dbReference type="Proteomes" id="UP001139171"/>
    </source>
</evidence>
<proteinExistence type="predicted"/>
<name>A0A9X1MXT7_9GAMM</name>
<dbReference type="NCBIfam" id="TIGR03352">
    <property type="entry name" value="VI_chp_3"/>
    <property type="match status" value="1"/>
</dbReference>
<dbReference type="RefSeq" id="WP_230609767.1">
    <property type="nucleotide sequence ID" value="NZ_JAJNAG010000025.1"/>
</dbReference>
<organism evidence="1 2">
    <name type="scientific">Limnobaculum eriocheiris</name>
    <dbReference type="NCBI Taxonomy" id="2897391"/>
    <lineage>
        <taxon>Bacteria</taxon>
        <taxon>Pseudomonadati</taxon>
        <taxon>Pseudomonadota</taxon>
        <taxon>Gammaproteobacteria</taxon>
        <taxon>Enterobacterales</taxon>
        <taxon>Budviciaceae</taxon>
        <taxon>Limnobaculum</taxon>
    </lineage>
</organism>
<dbReference type="AlphaFoldDB" id="A0A9X1MXT7"/>
<dbReference type="Proteomes" id="UP001139171">
    <property type="component" value="Unassembled WGS sequence"/>
</dbReference>
<dbReference type="Pfam" id="PF12790">
    <property type="entry name" value="T6SS-SciN"/>
    <property type="match status" value="1"/>
</dbReference>
<gene>
    <name evidence="1" type="primary">tssJ</name>
    <name evidence="1" type="ORF">LPW36_11395</name>
</gene>
<dbReference type="PANTHER" id="PTHR37625">
    <property type="entry name" value="OUTER MEMBRANE LIPOPROTEIN-RELATED"/>
    <property type="match status" value="1"/>
</dbReference>
<dbReference type="Gene3D" id="2.60.40.4150">
    <property type="entry name" value="Type VI secretion system, lipoprotein SciN"/>
    <property type="match status" value="1"/>
</dbReference>
<accession>A0A9X1MXT7</accession>
<reference evidence="1" key="1">
    <citation type="submission" date="2021-11" db="EMBL/GenBank/DDBJ databases">
        <title>Jinshanibacter sp. isolated from one year old Eriocheir sinensis.</title>
        <authorList>
            <person name="Li J.-Y."/>
            <person name="He W."/>
            <person name="Gao T.-H."/>
        </authorList>
    </citation>
    <scope>NUCLEOTIDE SEQUENCE</scope>
    <source>
        <strain evidence="1">LJY008</strain>
    </source>
</reference>
<protein>
    <submittedName>
        <fullName evidence="1">Type VI secretion system lipoprotein TssJ</fullName>
    </submittedName>
</protein>
<dbReference type="PROSITE" id="PS51257">
    <property type="entry name" value="PROKAR_LIPOPROTEIN"/>
    <property type="match status" value="1"/>
</dbReference>